<feature type="transmembrane region" description="Helical" evidence="5">
    <location>
        <begin position="117"/>
        <end position="136"/>
    </location>
</feature>
<reference evidence="6 7" key="1">
    <citation type="journal article" date="2009" name="Stand. Genomic Sci.">
        <title>Complete genome sequence of Beutenbergia cavernae type strain (HKI 0122).</title>
        <authorList>
            <person name="Land M."/>
            <person name="Pukall R."/>
            <person name="Abt B."/>
            <person name="Goker M."/>
            <person name="Rohde M."/>
            <person name="Glavina Del Rio T."/>
            <person name="Tice H."/>
            <person name="Copeland A."/>
            <person name="Cheng J.F."/>
            <person name="Lucas S."/>
            <person name="Chen F."/>
            <person name="Nolan M."/>
            <person name="Bruce D."/>
            <person name="Goodwin L."/>
            <person name="Pitluck S."/>
            <person name="Ivanova N."/>
            <person name="Mavromatis K."/>
            <person name="Ovchinnikova G."/>
            <person name="Pati A."/>
            <person name="Chen A."/>
            <person name="Palaniappan K."/>
            <person name="Hauser L."/>
            <person name="Chang Y.J."/>
            <person name="Jefferies C.C."/>
            <person name="Saunders E."/>
            <person name="Brettin T."/>
            <person name="Detter J.C."/>
            <person name="Han C."/>
            <person name="Chain P."/>
            <person name="Bristow J."/>
            <person name="Eisen J.A."/>
            <person name="Markowitz V."/>
            <person name="Hugenholtz P."/>
            <person name="Kyrpides N.C."/>
            <person name="Klenk H.P."/>
            <person name="Lapidus A."/>
        </authorList>
    </citation>
    <scope>NUCLEOTIDE SEQUENCE [LARGE SCALE GENOMIC DNA]</scope>
    <source>
        <strain evidence="7">ATCC BAA-8 / DSM 12333 / NBRC 16432</strain>
    </source>
</reference>
<dbReference type="RefSeq" id="WP_015882438.1">
    <property type="nucleotide sequence ID" value="NC_012669.1"/>
</dbReference>
<feature type="transmembrane region" description="Helical" evidence="5">
    <location>
        <begin position="148"/>
        <end position="164"/>
    </location>
</feature>
<evidence type="ECO:0000256" key="2">
    <source>
        <dbReference type="ARBA" id="ARBA00022692"/>
    </source>
</evidence>
<dbReference type="Gene3D" id="1.20.1740.10">
    <property type="entry name" value="Amino acid/polyamine transporter I"/>
    <property type="match status" value="1"/>
</dbReference>
<keyword evidence="7" id="KW-1185">Reference proteome</keyword>
<dbReference type="AlphaFoldDB" id="C5C5K7"/>
<dbReference type="PANTHER" id="PTHR47704:SF1">
    <property type="entry name" value="POTASSIUM TRANSPORTER KIMA"/>
    <property type="match status" value="1"/>
</dbReference>
<organism evidence="6 7">
    <name type="scientific">Beutenbergia cavernae (strain ATCC BAA-8 / DSM 12333 / CCUG 43141 / JCM 11478 / NBRC 16432 / NCIMB 13614 / HKI 0122)</name>
    <dbReference type="NCBI Taxonomy" id="471853"/>
    <lineage>
        <taxon>Bacteria</taxon>
        <taxon>Bacillati</taxon>
        <taxon>Actinomycetota</taxon>
        <taxon>Actinomycetes</taxon>
        <taxon>Micrococcales</taxon>
        <taxon>Beutenbergiaceae</taxon>
        <taxon>Beutenbergia</taxon>
    </lineage>
</organism>
<feature type="transmembrane region" description="Helical" evidence="5">
    <location>
        <begin position="447"/>
        <end position="465"/>
    </location>
</feature>
<evidence type="ECO:0000256" key="4">
    <source>
        <dbReference type="ARBA" id="ARBA00023136"/>
    </source>
</evidence>
<feature type="transmembrane region" description="Helical" evidence="5">
    <location>
        <begin position="328"/>
        <end position="355"/>
    </location>
</feature>
<feature type="transmembrane region" description="Helical" evidence="5">
    <location>
        <begin position="402"/>
        <end position="426"/>
    </location>
</feature>
<dbReference type="GO" id="GO:0022857">
    <property type="term" value="F:transmembrane transporter activity"/>
    <property type="evidence" value="ECO:0007669"/>
    <property type="project" value="InterPro"/>
</dbReference>
<feature type="transmembrane region" description="Helical" evidence="5">
    <location>
        <begin position="264"/>
        <end position="283"/>
    </location>
</feature>
<protein>
    <submittedName>
        <fullName evidence="6">Putative transporter</fullName>
    </submittedName>
</protein>
<gene>
    <name evidence="6" type="ordered locus">Bcav_1943</name>
</gene>
<dbReference type="EMBL" id="CP001618">
    <property type="protein sequence ID" value="ACQ80198.1"/>
    <property type="molecule type" value="Genomic_DNA"/>
</dbReference>
<dbReference type="OrthoDB" id="9759676at2"/>
<evidence type="ECO:0000313" key="6">
    <source>
        <dbReference type="EMBL" id="ACQ80198.1"/>
    </source>
</evidence>
<keyword evidence="4 5" id="KW-0472">Membrane</keyword>
<evidence type="ECO:0000256" key="3">
    <source>
        <dbReference type="ARBA" id="ARBA00022989"/>
    </source>
</evidence>
<accession>C5C5K7</accession>
<keyword evidence="2 5" id="KW-0812">Transmembrane</keyword>
<dbReference type="Pfam" id="PF13520">
    <property type="entry name" value="AA_permease_2"/>
    <property type="match status" value="1"/>
</dbReference>
<dbReference type="PANTHER" id="PTHR47704">
    <property type="entry name" value="POTASSIUM TRANSPORTER KIMA"/>
    <property type="match status" value="1"/>
</dbReference>
<evidence type="ECO:0000256" key="5">
    <source>
        <dbReference type="SAM" id="Phobius"/>
    </source>
</evidence>
<evidence type="ECO:0000256" key="1">
    <source>
        <dbReference type="ARBA" id="ARBA00004141"/>
    </source>
</evidence>
<feature type="transmembrane region" description="Helical" evidence="5">
    <location>
        <begin position="51"/>
        <end position="81"/>
    </location>
</feature>
<dbReference type="InterPro" id="IPR053153">
    <property type="entry name" value="APC_K+_Transporter"/>
</dbReference>
<feature type="transmembrane region" description="Helical" evidence="5">
    <location>
        <begin position="471"/>
        <end position="489"/>
    </location>
</feature>
<proteinExistence type="predicted"/>
<dbReference type="KEGG" id="bcv:Bcav_1943"/>
<dbReference type="eggNOG" id="COG0531">
    <property type="taxonomic scope" value="Bacteria"/>
</dbReference>
<feature type="transmembrane region" description="Helical" evidence="5">
    <location>
        <begin position="220"/>
        <end position="243"/>
    </location>
</feature>
<name>C5C5K7_BEUC1</name>
<dbReference type="Proteomes" id="UP000007962">
    <property type="component" value="Chromosome"/>
</dbReference>
<evidence type="ECO:0000313" key="7">
    <source>
        <dbReference type="Proteomes" id="UP000007962"/>
    </source>
</evidence>
<keyword evidence="3 5" id="KW-1133">Transmembrane helix</keyword>
<dbReference type="HOGENOM" id="CLU_017999_1_1_11"/>
<feature type="transmembrane region" description="Helical" evidence="5">
    <location>
        <begin position="171"/>
        <end position="193"/>
    </location>
</feature>
<comment type="subcellular location">
    <subcellularLocation>
        <location evidence="1">Membrane</location>
        <topology evidence="1">Multi-pass membrane protein</topology>
    </subcellularLocation>
</comment>
<feature type="transmembrane region" description="Helical" evidence="5">
    <location>
        <begin position="376"/>
        <end position="396"/>
    </location>
</feature>
<dbReference type="STRING" id="471853.Bcav_1943"/>
<dbReference type="InterPro" id="IPR002293">
    <property type="entry name" value="AA/rel_permease1"/>
</dbReference>
<sequence>MPDLVDATKRLLVGRPMRSDRLGHTLLPKRVALPVFASDALSSVAYAPDEILLTLSIAGLASYALSPWVGLAVVVVMATVVTSYRQTVRAYPSGGGDYEVATVNLGPKAGLTVASALLCDYVLTVAVSISSGAQYLATLVPALKEHEAQVAIGLVVLLTLLNLRGVRESGLLFAIPVYVFMAAIGLTAMVGFAQQLGGSLRPAESAGFTLAAEPGFDEGLVGVAGAFLVMRAFSSGCAALTGVEAISNGVPAFRPPKSRNAATTLFLLGGIAIFMMLSMLSLARATGVVYVEDPHTQLLQDGVPVGEGYQQDPVIGQIAQTVFHAVPVVFYVVVAATGLILVLAANTAFNGFPVLGSILARDGFLPRQLHTRGDRLAFSNGIVTLALAAIVLIWVFDASVTRLIQLYIVGVFISFTMSQLGMVRHWTSALRTEADPRERTRMLRSRAVNAFGLGLTGVVLVVVLLTKFTHGAWITLALMALLFVTMRSIRRHYDRVADELTIDDADVARALPSRVHAIVLVSKVHKPTMRALAYARATRPSTLEAITVGVDPGEVETLRTAWDDAAIPVALTVLASPYREITRPVLEYVRSIRRESPRDLVVVYIPEYVVGRWWEQLLHNQSALRLKGRLLFTPGVVVASVPWQLDSARSAAGISGWDEPAPGVWIDRAGRDDEVPRG</sequence>
<dbReference type="GO" id="GO:0016020">
    <property type="term" value="C:membrane"/>
    <property type="evidence" value="ECO:0007669"/>
    <property type="project" value="UniProtKB-SubCell"/>
</dbReference>